<feature type="region of interest" description="Disordered" evidence="1">
    <location>
        <begin position="61"/>
        <end position="106"/>
    </location>
</feature>
<reference evidence="2" key="1">
    <citation type="journal article" date="2020" name="Stud. Mycol.">
        <title>101 Dothideomycetes genomes: a test case for predicting lifestyles and emergence of pathogens.</title>
        <authorList>
            <person name="Haridas S."/>
            <person name="Albert R."/>
            <person name="Binder M."/>
            <person name="Bloem J."/>
            <person name="Labutti K."/>
            <person name="Salamov A."/>
            <person name="Andreopoulos B."/>
            <person name="Baker S."/>
            <person name="Barry K."/>
            <person name="Bills G."/>
            <person name="Bluhm B."/>
            <person name="Cannon C."/>
            <person name="Castanera R."/>
            <person name="Culley D."/>
            <person name="Daum C."/>
            <person name="Ezra D."/>
            <person name="Gonzalez J."/>
            <person name="Henrissat B."/>
            <person name="Kuo A."/>
            <person name="Liang C."/>
            <person name="Lipzen A."/>
            <person name="Lutzoni F."/>
            <person name="Magnuson J."/>
            <person name="Mondo S."/>
            <person name="Nolan M."/>
            <person name="Ohm R."/>
            <person name="Pangilinan J."/>
            <person name="Park H.-J."/>
            <person name="Ramirez L."/>
            <person name="Alfaro M."/>
            <person name="Sun H."/>
            <person name="Tritt A."/>
            <person name="Yoshinaga Y."/>
            <person name="Zwiers L.-H."/>
            <person name="Turgeon B."/>
            <person name="Goodwin S."/>
            <person name="Spatafora J."/>
            <person name="Crous P."/>
            <person name="Grigoriev I."/>
        </authorList>
    </citation>
    <scope>NUCLEOTIDE SEQUENCE</scope>
    <source>
        <strain evidence="2">CBS 110217</strain>
    </source>
</reference>
<sequence length="106" mass="11293">MSTPPYQYVGNRLPWASGRFPTPRADSACAPNKTDGPSASTSYFQGGASVTVCDSIGRAVSDNMPEDGVDIDGNEFDEDPSLDNLHPDAQLETQDKDDAPTTEIAQ</sequence>
<proteinExistence type="predicted"/>
<accession>A0A9P4LQG4</accession>
<feature type="compositionally biased region" description="Acidic residues" evidence="1">
    <location>
        <begin position="64"/>
        <end position="81"/>
    </location>
</feature>
<dbReference type="EMBL" id="ML978162">
    <property type="protein sequence ID" value="KAF2034218.1"/>
    <property type="molecule type" value="Genomic_DNA"/>
</dbReference>
<protein>
    <submittedName>
        <fullName evidence="2">Uncharacterized protein</fullName>
    </submittedName>
</protein>
<evidence type="ECO:0000256" key="1">
    <source>
        <dbReference type="SAM" id="MobiDB-lite"/>
    </source>
</evidence>
<dbReference type="AlphaFoldDB" id="A0A9P4LQG4"/>
<keyword evidence="3" id="KW-1185">Reference proteome</keyword>
<name>A0A9P4LQG4_9PLEO</name>
<dbReference type="Proteomes" id="UP000799777">
    <property type="component" value="Unassembled WGS sequence"/>
</dbReference>
<comment type="caution">
    <text evidence="2">The sequence shown here is derived from an EMBL/GenBank/DDBJ whole genome shotgun (WGS) entry which is preliminary data.</text>
</comment>
<gene>
    <name evidence="2" type="ORF">EK21DRAFT_85658</name>
</gene>
<evidence type="ECO:0000313" key="3">
    <source>
        <dbReference type="Proteomes" id="UP000799777"/>
    </source>
</evidence>
<evidence type="ECO:0000313" key="2">
    <source>
        <dbReference type="EMBL" id="KAF2034218.1"/>
    </source>
</evidence>
<organism evidence="2 3">
    <name type="scientific">Setomelanomma holmii</name>
    <dbReference type="NCBI Taxonomy" id="210430"/>
    <lineage>
        <taxon>Eukaryota</taxon>
        <taxon>Fungi</taxon>
        <taxon>Dikarya</taxon>
        <taxon>Ascomycota</taxon>
        <taxon>Pezizomycotina</taxon>
        <taxon>Dothideomycetes</taxon>
        <taxon>Pleosporomycetidae</taxon>
        <taxon>Pleosporales</taxon>
        <taxon>Pleosporineae</taxon>
        <taxon>Phaeosphaeriaceae</taxon>
        <taxon>Setomelanomma</taxon>
    </lineage>
</organism>